<accession>B3PNB2</accession>
<reference evidence="1 2" key="1">
    <citation type="journal article" date="2008" name="Infect. Immun.">
        <title>Genome of Mycoplasma arthritidis.</title>
        <authorList>
            <person name="Dybvig K."/>
            <person name="Zuhua C."/>
            <person name="Lao P."/>
            <person name="Jordan D.S."/>
            <person name="French C.T."/>
            <person name="Tu A.H."/>
            <person name="Loraine A.E."/>
        </authorList>
    </citation>
    <scope>NUCLEOTIDE SEQUENCE [LARGE SCALE GENOMIC DNA]</scope>
    <source>
        <strain evidence="1 2">158L3-1</strain>
    </source>
</reference>
<dbReference type="STRING" id="243272.MARTH_orf772"/>
<evidence type="ECO:0000313" key="2">
    <source>
        <dbReference type="Proteomes" id="UP000008812"/>
    </source>
</evidence>
<dbReference type="RefSeq" id="WP_012498471.1">
    <property type="nucleotide sequence ID" value="NC_011025.1"/>
</dbReference>
<protein>
    <submittedName>
        <fullName evidence="1">Uncharacterized protein</fullName>
    </submittedName>
</protein>
<dbReference type="Proteomes" id="UP000008812">
    <property type="component" value="Chromosome"/>
</dbReference>
<proteinExistence type="predicted"/>
<dbReference type="AlphaFoldDB" id="B3PNB2"/>
<dbReference type="KEGG" id="mat:MARTH_orf772"/>
<dbReference type="HOGENOM" id="CLU_905585_0_0_14"/>
<dbReference type="EMBL" id="CP001047">
    <property type="protein sequence ID" value="ACF07514.1"/>
    <property type="molecule type" value="Genomic_DNA"/>
</dbReference>
<evidence type="ECO:0000313" key="1">
    <source>
        <dbReference type="EMBL" id="ACF07514.1"/>
    </source>
</evidence>
<sequence>MSTKKLIENEIGQALQKQSDGSYKTLEVTLKEQQNAHVLTHFVVKSLIMEASKDTPIEAVDEKGMKFSNMLGGERESKQELGTGKFKKFTISKPITIDWEHPAIYRQGLPAYAKNTWPASVAAKLDKFLDQDSKFFERTGFERLEKAAKANKLTTPIKIDTEKAQGAELYNAIVSACDKLTELVDKTTGIDLIDKDKIIVFVRNDILTKISTYALTGNHASQSLSYGSYALGMLGGYQTFACPFLKETSVIITTTNSMGNGRKIIAAAAGKIDNLSEDLGAYLETTFVSDVILPNVPVAIIHETKNA</sequence>
<gene>
    <name evidence="1" type="primary">htpE</name>
    <name evidence="1" type="ordered locus">MARTH_orf772</name>
</gene>
<keyword evidence="2" id="KW-1185">Reference proteome</keyword>
<name>B3PNB2_META1</name>
<organism evidence="1 2">
    <name type="scientific">Metamycoplasma arthritidis (strain 158L3-1)</name>
    <name type="common">Mycoplasma arthritidis</name>
    <dbReference type="NCBI Taxonomy" id="243272"/>
    <lineage>
        <taxon>Bacteria</taxon>
        <taxon>Bacillati</taxon>
        <taxon>Mycoplasmatota</taxon>
        <taxon>Mycoplasmoidales</taxon>
        <taxon>Metamycoplasmataceae</taxon>
        <taxon>Metamycoplasma</taxon>
    </lineage>
</organism>